<dbReference type="CDD" id="cd06571">
    <property type="entry name" value="Bac_DnaA_C"/>
    <property type="match status" value="1"/>
</dbReference>
<gene>
    <name evidence="8" type="primary">dnaA</name>
    <name evidence="14" type="ORF">NPRO_00010</name>
</gene>
<dbReference type="SMART" id="SM00382">
    <property type="entry name" value="AAA"/>
    <property type="match status" value="1"/>
</dbReference>
<dbReference type="Gene3D" id="1.10.1750.10">
    <property type="match status" value="1"/>
</dbReference>
<sequence>MDQYSFDDTDSQIRLRGAWEQVLLRLASEISPAWMERFIKPLAPKDFTDGVATLVAPGKFVREWIRERYADKLQEMLSDEFGEPVGLRLIAAPQEKPSVPTQPTVARPPIESTALNLVERYSFESFIIGPSNRLAYAGAKAVADQPGNKYNPLFIYGPSGVGKTHLLHSIAREILNREPGLPIVYVSAQQFAEQFVNALQTKGIDQFRRSQRTGGIWLVDDIQFIAGKDRTQEELFHTFNHLHTLGKQIVLCSDRPPRDLVLMDERLRSRFEAGLVADIQPPDTETRCAILLSKAKQEGIEISNDLAMYLAENVPGNVRILEGALTKIAAQASVEGHEIDTETAERVIEQYYRNQTRLRPSFGQIVGAVSGHYRISVEDICGQSRKAPIVHARHVAVYLVRELTGDSWKQIGSLFGDRDHTSMMHGHRKVSELIAEDREVRSTVKVLMRNLFPDG</sequence>
<dbReference type="HAMAP" id="MF_00377">
    <property type="entry name" value="DnaA_bact"/>
    <property type="match status" value="1"/>
</dbReference>
<dbReference type="Gene3D" id="3.40.50.300">
    <property type="entry name" value="P-loop containing nucleotide triphosphate hydrolases"/>
    <property type="match status" value="1"/>
</dbReference>
<dbReference type="PROSITE" id="PS01008">
    <property type="entry name" value="DNAA"/>
    <property type="match status" value="1"/>
</dbReference>
<dbReference type="CDD" id="cd00009">
    <property type="entry name" value="AAA"/>
    <property type="match status" value="1"/>
</dbReference>
<dbReference type="SUPFAM" id="SSF52540">
    <property type="entry name" value="P-loop containing nucleoside triphosphate hydrolases"/>
    <property type="match status" value="1"/>
</dbReference>
<keyword evidence="6 8" id="KW-0446">Lipid-binding</keyword>
<evidence type="ECO:0000256" key="8">
    <source>
        <dbReference type="HAMAP-Rule" id="MF_00377"/>
    </source>
</evidence>
<dbReference type="PANTHER" id="PTHR30050">
    <property type="entry name" value="CHROMOSOMAL REPLICATION INITIATOR PROTEIN DNAA"/>
    <property type="match status" value="1"/>
</dbReference>
<feature type="region of interest" description="Domain I, interacts with DnaA modulators" evidence="8">
    <location>
        <begin position="1"/>
        <end position="92"/>
    </location>
</feature>
<dbReference type="Pfam" id="PF08299">
    <property type="entry name" value="Bac_DnaA_C"/>
    <property type="match status" value="1"/>
</dbReference>
<comment type="domain">
    <text evidence="8">Domain I is involved in oligomerization and binding regulators, domain II is flexibile and of varying length in different bacteria, domain III forms the AAA+ region, while domain IV binds dsDNA.</text>
</comment>
<dbReference type="InterPro" id="IPR003593">
    <property type="entry name" value="AAA+_ATPase"/>
</dbReference>
<evidence type="ECO:0000256" key="11">
    <source>
        <dbReference type="RuleBase" id="RU004227"/>
    </source>
</evidence>
<evidence type="ECO:0000256" key="6">
    <source>
        <dbReference type="ARBA" id="ARBA00023121"/>
    </source>
</evidence>
<dbReference type="GO" id="GO:0005886">
    <property type="term" value="C:plasma membrane"/>
    <property type="evidence" value="ECO:0007669"/>
    <property type="project" value="TreeGrafter"/>
</dbReference>
<dbReference type="KEGG" id="npy:NPRO_00010"/>
<evidence type="ECO:0000256" key="4">
    <source>
        <dbReference type="ARBA" id="ARBA00022741"/>
    </source>
</evidence>
<dbReference type="InterPro" id="IPR024633">
    <property type="entry name" value="DnaA_N_dom"/>
</dbReference>
<dbReference type="Gene3D" id="1.10.8.60">
    <property type="match status" value="1"/>
</dbReference>
<feature type="region of interest" description="Domain IV, binds dsDNA" evidence="8">
    <location>
        <begin position="333"/>
        <end position="455"/>
    </location>
</feature>
<comment type="subunit">
    <text evidence="8">Oligomerizes as a right-handed, spiral filament on DNA at oriC.</text>
</comment>
<dbReference type="GO" id="GO:0006275">
    <property type="term" value="P:regulation of DNA replication"/>
    <property type="evidence" value="ECO:0007669"/>
    <property type="project" value="UniProtKB-UniRule"/>
</dbReference>
<keyword evidence="4 8" id="KW-0547">Nucleotide-binding</keyword>
<dbReference type="InterPro" id="IPR013159">
    <property type="entry name" value="DnaA_C"/>
</dbReference>
<dbReference type="InterPro" id="IPR038454">
    <property type="entry name" value="DnaA_N_sf"/>
</dbReference>
<dbReference type="EMBL" id="AP021858">
    <property type="protein sequence ID" value="BBO22406.1"/>
    <property type="molecule type" value="Genomic_DNA"/>
</dbReference>
<comment type="caution">
    <text evidence="8">Lacks conserved residue(s) required for the propagation of feature annotation.</text>
</comment>
<comment type="similarity">
    <text evidence="1 8 11">Belongs to the DnaA family.</text>
</comment>
<dbReference type="GO" id="GO:0003688">
    <property type="term" value="F:DNA replication origin binding"/>
    <property type="evidence" value="ECO:0007669"/>
    <property type="project" value="UniProtKB-UniRule"/>
</dbReference>
<dbReference type="PRINTS" id="PR00051">
    <property type="entry name" value="DNAA"/>
</dbReference>
<dbReference type="PANTHER" id="PTHR30050:SF2">
    <property type="entry name" value="CHROMOSOMAL REPLICATION INITIATOR PROTEIN DNAA"/>
    <property type="match status" value="1"/>
</dbReference>
<feature type="domain" description="Chromosomal replication initiator DnaA C-terminal" evidence="13">
    <location>
        <begin position="361"/>
        <end position="430"/>
    </location>
</feature>
<evidence type="ECO:0000313" key="15">
    <source>
        <dbReference type="Proteomes" id="UP000662873"/>
    </source>
</evidence>
<dbReference type="InterPro" id="IPR010921">
    <property type="entry name" value="Trp_repressor/repl_initiator"/>
</dbReference>
<keyword evidence="2 8" id="KW-0963">Cytoplasm</keyword>
<dbReference type="Proteomes" id="UP000662873">
    <property type="component" value="Chromosome"/>
</dbReference>
<evidence type="ECO:0000256" key="5">
    <source>
        <dbReference type="ARBA" id="ARBA00022840"/>
    </source>
</evidence>
<dbReference type="NCBIfam" id="TIGR00362">
    <property type="entry name" value="DnaA"/>
    <property type="match status" value="1"/>
</dbReference>
<organism evidence="14 15">
    <name type="scientific">Candidatus Nitrosymbiomonas proteolyticus</name>
    <dbReference type="NCBI Taxonomy" id="2608984"/>
    <lineage>
        <taxon>Bacteria</taxon>
        <taxon>Bacillati</taxon>
        <taxon>Armatimonadota</taxon>
        <taxon>Armatimonadota incertae sedis</taxon>
        <taxon>Candidatus Nitrosymbiomonas</taxon>
    </lineage>
</organism>
<dbReference type="GO" id="GO:0006270">
    <property type="term" value="P:DNA replication initiation"/>
    <property type="evidence" value="ECO:0007669"/>
    <property type="project" value="UniProtKB-UniRule"/>
</dbReference>
<dbReference type="InterPro" id="IPR001957">
    <property type="entry name" value="Chromosome_initiator_DnaA"/>
</dbReference>
<name>A0A809S1S0_9BACT</name>
<evidence type="ECO:0000256" key="7">
    <source>
        <dbReference type="ARBA" id="ARBA00023125"/>
    </source>
</evidence>
<protein>
    <recommendedName>
        <fullName evidence="8 9">Chromosomal replication initiator protein DnaA</fullName>
    </recommendedName>
</protein>
<dbReference type="Gene3D" id="3.30.300.180">
    <property type="match status" value="1"/>
</dbReference>
<dbReference type="FunFam" id="3.40.50.300:FF:000668">
    <property type="entry name" value="Chromosomal replication initiator protein DnaA"/>
    <property type="match status" value="1"/>
</dbReference>
<evidence type="ECO:0000256" key="9">
    <source>
        <dbReference type="NCBIfam" id="TIGR00362"/>
    </source>
</evidence>
<reference evidence="14" key="1">
    <citation type="journal article" name="DNA Res.">
        <title>The physiological potential of anammox bacteria as revealed by their core genome structure.</title>
        <authorList>
            <person name="Okubo T."/>
            <person name="Toyoda A."/>
            <person name="Fukuhara K."/>
            <person name="Uchiyama I."/>
            <person name="Harigaya Y."/>
            <person name="Kuroiwa M."/>
            <person name="Suzuki T."/>
            <person name="Murakami Y."/>
            <person name="Suwa Y."/>
            <person name="Takami H."/>
        </authorList>
    </citation>
    <scope>NUCLEOTIDE SEQUENCE</scope>
    <source>
        <strain evidence="14">317325-2</strain>
    </source>
</reference>
<evidence type="ECO:0000256" key="10">
    <source>
        <dbReference type="RuleBase" id="RU000577"/>
    </source>
</evidence>
<dbReference type="Pfam" id="PF11638">
    <property type="entry name" value="DnaA_N"/>
    <property type="match status" value="1"/>
</dbReference>
<feature type="binding site" evidence="8">
    <location>
        <position position="162"/>
    </location>
    <ligand>
        <name>ATP</name>
        <dbReference type="ChEBI" id="CHEBI:30616"/>
    </ligand>
</feature>
<dbReference type="GO" id="GO:0005524">
    <property type="term" value="F:ATP binding"/>
    <property type="evidence" value="ECO:0007669"/>
    <property type="project" value="UniProtKB-UniRule"/>
</dbReference>
<dbReference type="InterPro" id="IPR027417">
    <property type="entry name" value="P-loop_NTPase"/>
</dbReference>
<feature type="binding site" evidence="8">
    <location>
        <position position="160"/>
    </location>
    <ligand>
        <name>ATP</name>
        <dbReference type="ChEBI" id="CHEBI:30616"/>
    </ligand>
</feature>
<keyword evidence="5 8" id="KW-0067">ATP-binding</keyword>
<dbReference type="Pfam" id="PF00308">
    <property type="entry name" value="Bac_DnaA"/>
    <property type="match status" value="1"/>
</dbReference>
<dbReference type="InterPro" id="IPR018312">
    <property type="entry name" value="Chromosome_initiator_DnaA_CS"/>
</dbReference>
<comment type="subcellular location">
    <subcellularLocation>
        <location evidence="8">Cytoplasm</location>
    </subcellularLocation>
</comment>
<keyword evidence="7 8" id="KW-0238">DNA-binding</keyword>
<proteinExistence type="inferred from homology"/>
<dbReference type="GO" id="GO:0005737">
    <property type="term" value="C:cytoplasm"/>
    <property type="evidence" value="ECO:0007669"/>
    <property type="project" value="UniProtKB-SubCell"/>
</dbReference>
<dbReference type="InterPro" id="IPR020591">
    <property type="entry name" value="Chromosome_initiator_DnaA-like"/>
</dbReference>
<evidence type="ECO:0000256" key="1">
    <source>
        <dbReference type="ARBA" id="ARBA00006583"/>
    </source>
</evidence>
<feature type="region of interest" description="Domain III, AAA+ region" evidence="8">
    <location>
        <begin position="116"/>
        <end position="332"/>
    </location>
</feature>
<dbReference type="AlphaFoldDB" id="A0A809S1S0"/>
<feature type="binding site" evidence="8">
    <location>
        <position position="163"/>
    </location>
    <ligand>
        <name>ATP</name>
        <dbReference type="ChEBI" id="CHEBI:30616"/>
    </ligand>
</feature>
<dbReference type="SUPFAM" id="SSF48295">
    <property type="entry name" value="TrpR-like"/>
    <property type="match status" value="1"/>
</dbReference>
<evidence type="ECO:0000313" key="14">
    <source>
        <dbReference type="EMBL" id="BBO22406.1"/>
    </source>
</evidence>
<evidence type="ECO:0000259" key="12">
    <source>
        <dbReference type="SMART" id="SM00382"/>
    </source>
</evidence>
<evidence type="ECO:0000256" key="3">
    <source>
        <dbReference type="ARBA" id="ARBA00022705"/>
    </source>
</evidence>
<comment type="function">
    <text evidence="8 10">Plays an essential role in the initiation and regulation of chromosomal replication. ATP-DnaA binds to the origin of replication (oriC) to initiate formation of the DNA replication initiation complex once per cell cycle. Binds the DnaA box (a 9 base pair repeat at the origin) and separates the double-stranded (ds)DNA. Forms a right-handed helical filament on oriC DNA; dsDNA binds to the exterior of the filament while single-stranded (ss)DNA is stabiized in the filament's interior. The ATP-DnaA-oriC complex binds and stabilizes one strand of the AT-rich DNA unwinding element (DUE), permitting loading of DNA polymerase. After initiation quickly degrades to an ADP-DnaA complex that is not apt for DNA replication. Binds acidic phospholipids.</text>
</comment>
<evidence type="ECO:0000259" key="13">
    <source>
        <dbReference type="SMART" id="SM00760"/>
    </source>
</evidence>
<keyword evidence="3 8" id="KW-0235">DNA replication</keyword>
<feature type="domain" description="AAA+ ATPase" evidence="12">
    <location>
        <begin position="149"/>
        <end position="277"/>
    </location>
</feature>
<dbReference type="GO" id="GO:0008289">
    <property type="term" value="F:lipid binding"/>
    <property type="evidence" value="ECO:0007669"/>
    <property type="project" value="UniProtKB-KW"/>
</dbReference>
<feature type="binding site" evidence="8">
    <location>
        <position position="164"/>
    </location>
    <ligand>
        <name>ATP</name>
        <dbReference type="ChEBI" id="CHEBI:30616"/>
    </ligand>
</feature>
<dbReference type="InterPro" id="IPR013317">
    <property type="entry name" value="DnaA_dom"/>
</dbReference>
<dbReference type="SMART" id="SM00760">
    <property type="entry name" value="Bac_DnaA_C"/>
    <property type="match status" value="1"/>
</dbReference>
<accession>A0A809S1S0</accession>
<evidence type="ECO:0000256" key="2">
    <source>
        <dbReference type="ARBA" id="ARBA00022490"/>
    </source>
</evidence>